<proteinExistence type="predicted"/>
<dbReference type="RefSeq" id="WP_101343352.1">
    <property type="nucleotide sequence ID" value="NZ_PJAI02000001.1"/>
</dbReference>
<dbReference type="InterPro" id="IPR029058">
    <property type="entry name" value="AB_hydrolase_fold"/>
</dbReference>
<organism evidence="1 2">
    <name type="scientific">Colwellia echini</name>
    <dbReference type="NCBI Taxonomy" id="1982103"/>
    <lineage>
        <taxon>Bacteria</taxon>
        <taxon>Pseudomonadati</taxon>
        <taxon>Pseudomonadota</taxon>
        <taxon>Gammaproteobacteria</taxon>
        <taxon>Alteromonadales</taxon>
        <taxon>Colwelliaceae</taxon>
        <taxon>Colwellia</taxon>
    </lineage>
</organism>
<sequence>MAILRVEKSNPEYGQKNTTTLTLHSSHISGRQDVSIYHSNKVTPNTPIIFLLHGVYGSNWVWMELGGAHLVYEQLKAEGLNDFVLVMPSDGGLWDGSAYLPLKNHGDYEQWIVDDVLTAVIDNIYGVSEQSRLYISGLSMGGYGALRLGAKYPEKFSGISAHSSVTSMADLQQFIEIDVADYQCEFEHEADINYWLAKNKASLPPMRLDCGTEDSLYLSNLQLVETMKNLGVAYQFEELKGGHEWSYWHQNLAKTLLFFNEIENA</sequence>
<dbReference type="InterPro" id="IPR050583">
    <property type="entry name" value="Mycobacterial_A85_antigen"/>
</dbReference>
<dbReference type="Pfam" id="PF00756">
    <property type="entry name" value="Esterase"/>
    <property type="match status" value="1"/>
</dbReference>
<dbReference type="PANTHER" id="PTHR48098">
    <property type="entry name" value="ENTEROCHELIN ESTERASE-RELATED"/>
    <property type="match status" value="1"/>
</dbReference>
<keyword evidence="2" id="KW-1185">Reference proteome</keyword>
<evidence type="ECO:0000313" key="1">
    <source>
        <dbReference type="EMBL" id="TYK67242.1"/>
    </source>
</evidence>
<name>A0ABY3N1X0_9GAMM</name>
<dbReference type="EMBL" id="PJAI02000001">
    <property type="protein sequence ID" value="TYK67242.1"/>
    <property type="molecule type" value="Genomic_DNA"/>
</dbReference>
<accession>A0ABY3N1X0</accession>
<comment type="caution">
    <text evidence="1">The sequence shown here is derived from an EMBL/GenBank/DDBJ whole genome shotgun (WGS) entry which is preliminary data.</text>
</comment>
<evidence type="ECO:0000313" key="2">
    <source>
        <dbReference type="Proteomes" id="UP000815846"/>
    </source>
</evidence>
<dbReference type="InterPro" id="IPR000801">
    <property type="entry name" value="Esterase-like"/>
</dbReference>
<dbReference type="Gene3D" id="3.40.50.1820">
    <property type="entry name" value="alpha/beta hydrolase"/>
    <property type="match status" value="1"/>
</dbReference>
<gene>
    <name evidence="1" type="ORF">CWS31_001585</name>
</gene>
<dbReference type="SUPFAM" id="SSF53474">
    <property type="entry name" value="alpha/beta-Hydrolases"/>
    <property type="match status" value="1"/>
</dbReference>
<protein>
    <submittedName>
        <fullName evidence="1">Prolyl oligopeptidase family serine peptidase</fullName>
    </submittedName>
</protein>
<dbReference type="Proteomes" id="UP000815846">
    <property type="component" value="Unassembled WGS sequence"/>
</dbReference>
<reference evidence="1 2" key="1">
    <citation type="submission" date="2019-08" db="EMBL/GenBank/DDBJ databases">
        <title>Microbe sample from Colwellia echini.</title>
        <authorList>
            <person name="Christiansen L."/>
            <person name="Pathiraja D."/>
            <person name="Schultz-Johansen M."/>
            <person name="Choi I.-G."/>
            <person name="Stougaard P."/>
        </authorList>
    </citation>
    <scope>NUCLEOTIDE SEQUENCE [LARGE SCALE GENOMIC DNA]</scope>
    <source>
        <strain evidence="1 2">A3</strain>
    </source>
</reference>